<dbReference type="AlphaFoldDB" id="A0AA90V9X1"/>
<organism evidence="2 3">
    <name type="scientific">Segatella copri</name>
    <dbReference type="NCBI Taxonomy" id="165179"/>
    <lineage>
        <taxon>Bacteria</taxon>
        <taxon>Pseudomonadati</taxon>
        <taxon>Bacteroidota</taxon>
        <taxon>Bacteroidia</taxon>
        <taxon>Bacteroidales</taxon>
        <taxon>Prevotellaceae</taxon>
        <taxon>Segatella</taxon>
    </lineage>
</organism>
<proteinExistence type="predicted"/>
<feature type="coiled-coil region" evidence="1">
    <location>
        <begin position="441"/>
        <end position="468"/>
    </location>
</feature>
<sequence length="758" mass="86543">MENYRKYFDIDPDYFPAVNADVIKKEPDLWKKYYPHETFVKLLKQTVSVLERKQKLNIWVEGAYGTGKSHAVLTLKHLLDANNKEVEAYFNEFGLDQDLCNKLVAIKSQGKVITVHRYGSSNIYSDNDLFLAMQESIEKALKDAGIENAGPKALKDGIIKYLSDDENKQSFGVYVEGSYKELFGGECVDEIVENLRSYEGQALLTLMNKIFRIANEKNIKAFSLDSETMVAWITEVIHANNLKALVFIWDEFTEYFSNNTHRLTGFQRILDFSQTEPFCFIPVTHRSEAGIDDADADKPKILGRFIKPTCIIELPENMAFQLMGAAMKISDDPVIKQEWDEILFDLEERTGYSRKRIKQSAGIEDKQLRGILPIHPYAASLLKHISASFASNQRSMFDFIKNSGNEDLKGFQWYIDNFGPFSENPFLTVDLLWGFFYDNGKNDLSQNIRQILDRYANLAKQLDDEEQKVLKTILLFQAMSESASDQIDIFLPNENNLNLAFEGTDFESGQAVKCAEKLVREKVIYKKTLKDGSFLYSILTGEMDASEIDKKKAAYEGKTTSSIIKDGQLNDTVEIPYDLNLRFKLEYATCTDFDTIAKKNINDAADDNRHFYVVCCLSKNASESISVTKRIAEMRKKYADSEVIFIDCGRTPLGDDKFEEWVTNMATSTYYAGKDNNQSTQYLRYATSILAEWRSRIKHGQFVLYTKVNTAGEVFNSMEALGDELRTFDKKRFPLALECNYKSAANWWAANSLGTGVE</sequence>
<name>A0AA90V9X1_9BACT</name>
<accession>A0AA90V9X1</accession>
<evidence type="ECO:0008006" key="4">
    <source>
        <dbReference type="Google" id="ProtNLM"/>
    </source>
</evidence>
<reference evidence="3" key="1">
    <citation type="submission" date="2019-09" db="EMBL/GenBank/DDBJ databases">
        <title>Distinct polysaccharide growth profiles of human intestinal Prevotella copri isolates.</title>
        <authorList>
            <person name="Fehlner-Peach H."/>
            <person name="Magnabosco C."/>
            <person name="Raghavan V."/>
            <person name="Scher J.U."/>
            <person name="Tett A."/>
            <person name="Cox L.M."/>
            <person name="Gottsegen C."/>
            <person name="Watters A."/>
            <person name="Wiltshire- Gordon J.D."/>
            <person name="Segata N."/>
            <person name="Bonneau R."/>
            <person name="Littman D.R."/>
        </authorList>
    </citation>
    <scope>NUCLEOTIDE SEQUENCE [LARGE SCALE GENOMIC DNA]</scope>
    <source>
        <strain evidence="3">iP54</strain>
    </source>
</reference>
<dbReference type="SUPFAM" id="SSF52540">
    <property type="entry name" value="P-loop containing nucleoside triphosphate hydrolases"/>
    <property type="match status" value="1"/>
</dbReference>
<gene>
    <name evidence="2" type="ORF">F7D59_16405</name>
</gene>
<evidence type="ECO:0000256" key="1">
    <source>
        <dbReference type="SAM" id="Coils"/>
    </source>
</evidence>
<evidence type="ECO:0000313" key="2">
    <source>
        <dbReference type="EMBL" id="MQN91389.1"/>
    </source>
</evidence>
<dbReference type="RefSeq" id="WP_153133795.1">
    <property type="nucleotide sequence ID" value="NZ_VZBQ01000164.1"/>
</dbReference>
<protein>
    <recommendedName>
        <fullName evidence="4">ATP-binding protein</fullName>
    </recommendedName>
</protein>
<evidence type="ECO:0000313" key="3">
    <source>
        <dbReference type="Proteomes" id="UP000420635"/>
    </source>
</evidence>
<dbReference type="Proteomes" id="UP000420635">
    <property type="component" value="Unassembled WGS sequence"/>
</dbReference>
<dbReference type="InterPro" id="IPR027417">
    <property type="entry name" value="P-loop_NTPase"/>
</dbReference>
<comment type="caution">
    <text evidence="2">The sequence shown here is derived from an EMBL/GenBank/DDBJ whole genome shotgun (WGS) entry which is preliminary data.</text>
</comment>
<dbReference type="EMBL" id="VZBQ01000164">
    <property type="protein sequence ID" value="MQN91389.1"/>
    <property type="molecule type" value="Genomic_DNA"/>
</dbReference>
<keyword evidence="1" id="KW-0175">Coiled coil</keyword>